<comment type="caution">
    <text evidence="2">The sequence shown here is derived from an EMBL/GenBank/DDBJ whole genome shotgun (WGS) entry which is preliminary data.</text>
</comment>
<feature type="region of interest" description="Disordered" evidence="1">
    <location>
        <begin position="292"/>
        <end position="340"/>
    </location>
</feature>
<dbReference type="EMBL" id="JAIQCV010000009">
    <property type="protein sequence ID" value="KAH1065743.1"/>
    <property type="molecule type" value="Genomic_DNA"/>
</dbReference>
<evidence type="ECO:0000313" key="3">
    <source>
        <dbReference type="Proteomes" id="UP000828251"/>
    </source>
</evidence>
<feature type="compositionally biased region" description="Gly residues" evidence="1">
    <location>
        <begin position="305"/>
        <end position="318"/>
    </location>
</feature>
<dbReference type="AlphaFoldDB" id="A0A9D3V0I3"/>
<dbReference type="Proteomes" id="UP000828251">
    <property type="component" value="Unassembled WGS sequence"/>
</dbReference>
<proteinExistence type="predicted"/>
<evidence type="ECO:0000313" key="2">
    <source>
        <dbReference type="EMBL" id="KAH1065743.1"/>
    </source>
</evidence>
<gene>
    <name evidence="2" type="ORF">J1N35_030730</name>
</gene>
<name>A0A9D3V0I3_9ROSI</name>
<keyword evidence="3" id="KW-1185">Reference proteome</keyword>
<reference evidence="2 3" key="1">
    <citation type="journal article" date="2021" name="Plant Biotechnol. J.">
        <title>Multi-omics assisted identification of the key and species-specific regulatory components of drought-tolerant mechanisms in Gossypium stocksii.</title>
        <authorList>
            <person name="Yu D."/>
            <person name="Ke L."/>
            <person name="Zhang D."/>
            <person name="Wu Y."/>
            <person name="Sun Y."/>
            <person name="Mei J."/>
            <person name="Sun J."/>
            <person name="Sun Y."/>
        </authorList>
    </citation>
    <scope>NUCLEOTIDE SEQUENCE [LARGE SCALE GENOMIC DNA]</scope>
    <source>
        <strain evidence="3">cv. E1</strain>
        <tissue evidence="2">Leaf</tissue>
    </source>
</reference>
<accession>A0A9D3V0I3</accession>
<dbReference type="PANTHER" id="PTHR31973">
    <property type="entry name" value="POLYPROTEIN, PUTATIVE-RELATED"/>
    <property type="match status" value="1"/>
</dbReference>
<dbReference type="OrthoDB" id="683469at2759"/>
<organism evidence="2 3">
    <name type="scientific">Gossypium stocksii</name>
    <dbReference type="NCBI Taxonomy" id="47602"/>
    <lineage>
        <taxon>Eukaryota</taxon>
        <taxon>Viridiplantae</taxon>
        <taxon>Streptophyta</taxon>
        <taxon>Embryophyta</taxon>
        <taxon>Tracheophyta</taxon>
        <taxon>Spermatophyta</taxon>
        <taxon>Magnoliopsida</taxon>
        <taxon>eudicotyledons</taxon>
        <taxon>Gunneridae</taxon>
        <taxon>Pentapetalae</taxon>
        <taxon>rosids</taxon>
        <taxon>malvids</taxon>
        <taxon>Malvales</taxon>
        <taxon>Malvaceae</taxon>
        <taxon>Malvoideae</taxon>
        <taxon>Gossypium</taxon>
    </lineage>
</organism>
<sequence>MFRIDPDAAHAAEFPEYSEILPVHQMAVYSDPEELFVGQKFETKEECVFAIKRYSMNISVDYKVARFQYRVSYRNVWIAKQMAMEQLYGNFDVSYNELQGWIAAMRENVLPIAFAIVDKENIESWEFFLTNLRRRSGLPWRSVYCIRHIAANFHRDYKNADWNSQVVKMDRRMAMSMNVEVYSRRNETFRVTETIGRRPACAKVSFNLDQFIDEVYTLERTLHIWENVFLVLPGLSTWEVPRMTFELIPDKGLGRNPKGRPQSSRICNKMDIREKSDGKLCGGVRNIDEKSNVSNAIDELEPGGVENGDGYGSGGAEYSGGYEPKGAKYSGRYKPEGAEY</sequence>
<evidence type="ECO:0000256" key="1">
    <source>
        <dbReference type="SAM" id="MobiDB-lite"/>
    </source>
</evidence>
<evidence type="ECO:0008006" key="4">
    <source>
        <dbReference type="Google" id="ProtNLM"/>
    </source>
</evidence>
<protein>
    <recommendedName>
        <fullName evidence="4">MULE transposase domain-containing protein</fullName>
    </recommendedName>
</protein>
<dbReference type="PANTHER" id="PTHR31973:SF195">
    <property type="entry name" value="MUDR FAMILY TRANSPOSASE"/>
    <property type="match status" value="1"/>
</dbReference>